<protein>
    <submittedName>
        <fullName evidence="2">DUF2599 domain-containing protein</fullName>
    </submittedName>
</protein>
<gene>
    <name evidence="2" type="ORF">F6B42_12735</name>
</gene>
<dbReference type="InterPro" id="IPR019719">
    <property type="entry name" value="DUF2599"/>
</dbReference>
<organism evidence="2 3">
    <name type="scientific">Microbacterium radiodurans</name>
    <dbReference type="NCBI Taxonomy" id="661398"/>
    <lineage>
        <taxon>Bacteria</taxon>
        <taxon>Bacillati</taxon>
        <taxon>Actinomycetota</taxon>
        <taxon>Actinomycetes</taxon>
        <taxon>Micrococcales</taxon>
        <taxon>Microbacteriaceae</taxon>
        <taxon>Microbacterium</taxon>
    </lineage>
</organism>
<keyword evidence="1" id="KW-0732">Signal</keyword>
<evidence type="ECO:0000256" key="1">
    <source>
        <dbReference type="SAM" id="SignalP"/>
    </source>
</evidence>
<reference evidence="3" key="1">
    <citation type="submission" date="2019-09" db="EMBL/GenBank/DDBJ databases">
        <title>Mumia zhuanghuii sp. nov. isolated from the intestinal contents of plateau pika (Ochotona curzoniae) in the Qinghai-Tibet plateau of China.</title>
        <authorList>
            <person name="Tian Z."/>
        </authorList>
    </citation>
    <scope>NUCLEOTIDE SEQUENCE [LARGE SCALE GENOMIC DNA]</scope>
    <source>
        <strain evidence="3">DSM 25564</strain>
    </source>
</reference>
<dbReference type="Pfam" id="PF10783">
    <property type="entry name" value="DUF2599"/>
    <property type="match status" value="1"/>
</dbReference>
<dbReference type="OrthoDB" id="4412570at2"/>
<dbReference type="Proteomes" id="UP000327039">
    <property type="component" value="Unassembled WGS sequence"/>
</dbReference>
<evidence type="ECO:0000313" key="3">
    <source>
        <dbReference type="Proteomes" id="UP000327039"/>
    </source>
</evidence>
<sequence length="333" mass="34743">MTMSSSRLHRATSILIGAASLLSGVVAPPPSPSDPNEAVAAVATVAPFVLDDLAHSSVQKEARSSTSAIDVIGTDSTVSLPQHASDPLIMRNGAAQLSLVLPIENSDPDTVGQNGLTSYPAGDDASIIPAIKNDGSVQLAMVLEGPNAPHRYDYSFSAGSTLRVDDNGVIVVSDAAGVYSGIILPPWALDASGATVPTHFEVAGNVLTQVVEHAGSAYPVVADPYAGQALISSVTTGSENGYPRYSVRKTTFGQSISLGYGLGGGDDPLLGAAIMRDQGWIEAVSKGLSTAATIRQQYDCHTLYAAAKNPWNLERWRGTNDWWGVNPQACNWN</sequence>
<dbReference type="EMBL" id="VYRZ01000003">
    <property type="protein sequence ID" value="KAA9085331.1"/>
    <property type="molecule type" value="Genomic_DNA"/>
</dbReference>
<name>A0A5J5IS85_9MICO</name>
<dbReference type="AlphaFoldDB" id="A0A5J5IS85"/>
<proteinExistence type="predicted"/>
<feature type="signal peptide" evidence="1">
    <location>
        <begin position="1"/>
        <end position="27"/>
    </location>
</feature>
<feature type="chain" id="PRO_5039268593" evidence="1">
    <location>
        <begin position="28"/>
        <end position="333"/>
    </location>
</feature>
<accession>A0A5J5IS85</accession>
<keyword evidence="3" id="KW-1185">Reference proteome</keyword>
<evidence type="ECO:0000313" key="2">
    <source>
        <dbReference type="EMBL" id="KAA9085331.1"/>
    </source>
</evidence>
<comment type="caution">
    <text evidence="2">The sequence shown here is derived from an EMBL/GenBank/DDBJ whole genome shotgun (WGS) entry which is preliminary data.</text>
</comment>